<proteinExistence type="predicted"/>
<accession>A0A2M4DJI4</accession>
<protein>
    <submittedName>
        <fullName evidence="2">Uncharacterized protein</fullName>
    </submittedName>
</protein>
<feature type="transmembrane region" description="Helical" evidence="1">
    <location>
        <begin position="32"/>
        <end position="49"/>
    </location>
</feature>
<keyword evidence="1" id="KW-0812">Transmembrane</keyword>
<evidence type="ECO:0000313" key="2">
    <source>
        <dbReference type="EMBL" id="MBW77706.1"/>
    </source>
</evidence>
<dbReference type="AlphaFoldDB" id="A0A2M4DJI4"/>
<dbReference type="EMBL" id="GGFL01013528">
    <property type="protein sequence ID" value="MBW77706.1"/>
    <property type="molecule type" value="Transcribed_RNA"/>
</dbReference>
<keyword evidence="1" id="KW-0472">Membrane</keyword>
<organism evidence="2">
    <name type="scientific">Anopheles darlingi</name>
    <name type="common">Mosquito</name>
    <dbReference type="NCBI Taxonomy" id="43151"/>
    <lineage>
        <taxon>Eukaryota</taxon>
        <taxon>Metazoa</taxon>
        <taxon>Ecdysozoa</taxon>
        <taxon>Arthropoda</taxon>
        <taxon>Hexapoda</taxon>
        <taxon>Insecta</taxon>
        <taxon>Pterygota</taxon>
        <taxon>Neoptera</taxon>
        <taxon>Endopterygota</taxon>
        <taxon>Diptera</taxon>
        <taxon>Nematocera</taxon>
        <taxon>Culicoidea</taxon>
        <taxon>Culicidae</taxon>
        <taxon>Anophelinae</taxon>
        <taxon>Anopheles</taxon>
    </lineage>
</organism>
<sequence length="102" mass="11677">MYRRFLYGIFIIFLPFLVLPLLWLRITARHDPAPAAALLSTIVPLPLGIRRGDTRFTSYHLLVSSVSHVHDDAGINAQSELLQRSFFTVLAQRLYRTPLPFV</sequence>
<reference evidence="2" key="1">
    <citation type="submission" date="2018-01" db="EMBL/GenBank/DDBJ databases">
        <title>An insight into the sialome of Amazonian anophelines.</title>
        <authorList>
            <person name="Ribeiro J.M."/>
            <person name="Scarpassa V."/>
            <person name="Calvo E."/>
        </authorList>
    </citation>
    <scope>NUCLEOTIDE SEQUENCE</scope>
</reference>
<feature type="transmembrane region" description="Helical" evidence="1">
    <location>
        <begin position="5"/>
        <end position="26"/>
    </location>
</feature>
<evidence type="ECO:0000256" key="1">
    <source>
        <dbReference type="SAM" id="Phobius"/>
    </source>
</evidence>
<name>A0A2M4DJI4_ANODA</name>
<keyword evidence="1" id="KW-1133">Transmembrane helix</keyword>